<dbReference type="InterPro" id="IPR022627">
    <property type="entry name" value="DUF3502"/>
</dbReference>
<dbReference type="Gene3D" id="3.40.190.10">
    <property type="entry name" value="Periplasmic binding protein-like II"/>
    <property type="match status" value="1"/>
</dbReference>
<feature type="signal peptide" evidence="1">
    <location>
        <begin position="1"/>
        <end position="30"/>
    </location>
</feature>
<dbReference type="EMBL" id="JBHEZZ010000005">
    <property type="protein sequence ID" value="MFC1401836.1"/>
    <property type="molecule type" value="Genomic_DNA"/>
</dbReference>
<dbReference type="Pfam" id="PF12010">
    <property type="entry name" value="DUF3502"/>
    <property type="match status" value="1"/>
</dbReference>
<evidence type="ECO:0000256" key="1">
    <source>
        <dbReference type="SAM" id="SignalP"/>
    </source>
</evidence>
<evidence type="ECO:0000313" key="3">
    <source>
        <dbReference type="EMBL" id="MFC1401836.1"/>
    </source>
</evidence>
<keyword evidence="1" id="KW-0732">Signal</keyword>
<dbReference type="RefSeq" id="WP_030256438.1">
    <property type="nucleotide sequence ID" value="NZ_JBHEZZ010000005.1"/>
</dbReference>
<accession>A0ABV6UK60</accession>
<protein>
    <submittedName>
        <fullName evidence="3">ABC transporter substrate-binding protein</fullName>
    </submittedName>
</protein>
<feature type="domain" description="DUF3502" evidence="2">
    <location>
        <begin position="448"/>
        <end position="516"/>
    </location>
</feature>
<dbReference type="PROSITE" id="PS51257">
    <property type="entry name" value="PROKAR_LIPOPROTEIN"/>
    <property type="match status" value="1"/>
</dbReference>
<organism evidence="3 4">
    <name type="scientific">Streptacidiphilus cavernicola</name>
    <dbReference type="NCBI Taxonomy" id="3342716"/>
    <lineage>
        <taxon>Bacteria</taxon>
        <taxon>Bacillati</taxon>
        <taxon>Actinomycetota</taxon>
        <taxon>Actinomycetes</taxon>
        <taxon>Kitasatosporales</taxon>
        <taxon>Streptomycetaceae</taxon>
        <taxon>Streptacidiphilus</taxon>
    </lineage>
</organism>
<feature type="chain" id="PRO_5045533861" evidence="1">
    <location>
        <begin position="31"/>
        <end position="520"/>
    </location>
</feature>
<sequence>MPSTPRPSQQLSRRGFLAATGGLGAALALAACSSSGGSSGGGLSGASTALLPSTAPVGWSKVIAQANAKLKKDLGFTLDAQFTAWTNYGQQALLKFTAGAHFDTALEALWLNMSQLVQSQSLVDLSGEIGKYPNLKAQLSSQLIAANTWSGGKLWGIPQVNSAGRIQHFTIRQDLAEKYGFSDIQDYDTLERYFYAVKQKAGITPFGASSNSTFLYVVPGPIGLFNAQSWSDPLTSAHQFTGSNLYFLFDRSAATTGSSNPKPFWEDAGCLDAFNRIRKYNQDGIIDANAISTDQATAQSRWNAGGYAAVWAMSDGTSSNGLPTLQKTVKSAQLANVMPLPAGAKPLQTFQADNVVVVNANGGDLERTMHLQDWLSIQENHDLLEYGIQGTDWEPAADNKYKILSQYSFPGYGLLWRSKLERRSLYMTASEEKIFDWAQSYDNFTLDPFASFVPDITPVKQEIAQMTNVMTQYANPLYYGVGDVTSQLSKLRTAADGAGLAKIQAEMAKQADAHLKAQKS</sequence>
<keyword evidence="4" id="KW-1185">Reference proteome</keyword>
<dbReference type="InterPro" id="IPR006311">
    <property type="entry name" value="TAT_signal"/>
</dbReference>
<comment type="caution">
    <text evidence="3">The sequence shown here is derived from an EMBL/GenBank/DDBJ whole genome shotgun (WGS) entry which is preliminary data.</text>
</comment>
<evidence type="ECO:0000259" key="2">
    <source>
        <dbReference type="Pfam" id="PF12010"/>
    </source>
</evidence>
<reference evidence="3 4" key="1">
    <citation type="submission" date="2024-09" db="EMBL/GenBank/DDBJ databases">
        <authorList>
            <person name="Lee S.D."/>
        </authorList>
    </citation>
    <scope>NUCLEOTIDE SEQUENCE [LARGE SCALE GENOMIC DNA]</scope>
    <source>
        <strain evidence="3 4">N1-5</strain>
    </source>
</reference>
<gene>
    <name evidence="3" type="ORF">ACEZDJ_11110</name>
</gene>
<dbReference type="SUPFAM" id="SSF53850">
    <property type="entry name" value="Periplasmic binding protein-like II"/>
    <property type="match status" value="1"/>
</dbReference>
<evidence type="ECO:0000313" key="4">
    <source>
        <dbReference type="Proteomes" id="UP001592528"/>
    </source>
</evidence>
<dbReference type="PROSITE" id="PS51318">
    <property type="entry name" value="TAT"/>
    <property type="match status" value="1"/>
</dbReference>
<proteinExistence type="predicted"/>
<dbReference type="Proteomes" id="UP001592528">
    <property type="component" value="Unassembled WGS sequence"/>
</dbReference>
<name>A0ABV6UK60_9ACTN</name>